<dbReference type="GO" id="GO:0015667">
    <property type="term" value="F:site-specific DNA-methyltransferase (cytosine-N4-specific) activity"/>
    <property type="evidence" value="ECO:0007669"/>
    <property type="project" value="UniProtKB-EC"/>
</dbReference>
<dbReference type="InterPro" id="IPR002941">
    <property type="entry name" value="DNA_methylase_N4/N6"/>
</dbReference>
<dbReference type="GO" id="GO:0032259">
    <property type="term" value="P:methylation"/>
    <property type="evidence" value="ECO:0007669"/>
    <property type="project" value="UniProtKB-KW"/>
</dbReference>
<keyword evidence="6" id="KW-0238">DNA-binding</keyword>
<evidence type="ECO:0000313" key="11">
    <source>
        <dbReference type="Proteomes" id="UP001139682"/>
    </source>
</evidence>
<dbReference type="FunFam" id="3.40.50.150:FF:001210">
    <property type="entry name" value="Modification methylase PvuII"/>
    <property type="match status" value="1"/>
</dbReference>
<keyword evidence="3" id="KW-0808">Transferase</keyword>
<name>A0A9X1VZ92_9GAMM</name>
<organism evidence="10 11">
    <name type="scientific">Stutzerimonas marianensis</name>
    <dbReference type="NCBI Taxonomy" id="2929513"/>
    <lineage>
        <taxon>Bacteria</taxon>
        <taxon>Pseudomonadati</taxon>
        <taxon>Pseudomonadota</taxon>
        <taxon>Gammaproteobacteria</taxon>
        <taxon>Pseudomonadales</taxon>
        <taxon>Pseudomonadaceae</taxon>
        <taxon>Stutzerimonas</taxon>
    </lineage>
</organism>
<keyword evidence="11" id="KW-1185">Reference proteome</keyword>
<dbReference type="EC" id="2.1.1.-" evidence="8"/>
<dbReference type="InterPro" id="IPR001091">
    <property type="entry name" value="RM_Methyltransferase"/>
</dbReference>
<keyword evidence="4" id="KW-0949">S-adenosyl-L-methionine</keyword>
<evidence type="ECO:0000256" key="8">
    <source>
        <dbReference type="RuleBase" id="RU362026"/>
    </source>
</evidence>
<evidence type="ECO:0000259" key="9">
    <source>
        <dbReference type="Pfam" id="PF01555"/>
    </source>
</evidence>
<evidence type="ECO:0000256" key="5">
    <source>
        <dbReference type="ARBA" id="ARBA00022747"/>
    </source>
</evidence>
<comment type="similarity">
    <text evidence="1">Belongs to the N(4)/N(6)-methyltransferase family. N(4) subfamily.</text>
</comment>
<proteinExistence type="inferred from homology"/>
<dbReference type="PROSITE" id="PS00093">
    <property type="entry name" value="N4_MTASE"/>
    <property type="match status" value="1"/>
</dbReference>
<dbReference type="InterPro" id="IPR029063">
    <property type="entry name" value="SAM-dependent_MTases_sf"/>
</dbReference>
<accession>A0A9X1VZ92</accession>
<protein>
    <recommendedName>
        <fullName evidence="8">Methyltransferase</fullName>
        <ecNumber evidence="8">2.1.1.-</ecNumber>
    </recommendedName>
</protein>
<feature type="domain" description="DNA methylase N-4/N-6" evidence="9">
    <location>
        <begin position="35"/>
        <end position="290"/>
    </location>
</feature>
<evidence type="ECO:0000256" key="2">
    <source>
        <dbReference type="ARBA" id="ARBA00022603"/>
    </source>
</evidence>
<comment type="catalytic activity">
    <reaction evidence="7">
        <text>a 2'-deoxycytidine in DNA + S-adenosyl-L-methionine = an N(4)-methyl-2'-deoxycytidine in DNA + S-adenosyl-L-homocysteine + H(+)</text>
        <dbReference type="Rhea" id="RHEA:16857"/>
        <dbReference type="Rhea" id="RHEA-COMP:11369"/>
        <dbReference type="Rhea" id="RHEA-COMP:13674"/>
        <dbReference type="ChEBI" id="CHEBI:15378"/>
        <dbReference type="ChEBI" id="CHEBI:57856"/>
        <dbReference type="ChEBI" id="CHEBI:59789"/>
        <dbReference type="ChEBI" id="CHEBI:85452"/>
        <dbReference type="ChEBI" id="CHEBI:137933"/>
        <dbReference type="EC" id="2.1.1.113"/>
    </reaction>
</comment>
<dbReference type="Proteomes" id="UP001139682">
    <property type="component" value="Unassembled WGS sequence"/>
</dbReference>
<dbReference type="GO" id="GO:0008170">
    <property type="term" value="F:N-methyltransferase activity"/>
    <property type="evidence" value="ECO:0007669"/>
    <property type="project" value="InterPro"/>
</dbReference>
<evidence type="ECO:0000256" key="6">
    <source>
        <dbReference type="ARBA" id="ARBA00023125"/>
    </source>
</evidence>
<dbReference type="GO" id="GO:0003677">
    <property type="term" value="F:DNA binding"/>
    <property type="evidence" value="ECO:0007669"/>
    <property type="project" value="UniProtKB-KW"/>
</dbReference>
<evidence type="ECO:0000256" key="1">
    <source>
        <dbReference type="ARBA" id="ARBA00010203"/>
    </source>
</evidence>
<keyword evidence="5" id="KW-0680">Restriction system</keyword>
<dbReference type="PRINTS" id="PR00508">
    <property type="entry name" value="S21N4MTFRASE"/>
</dbReference>
<dbReference type="GO" id="GO:0009307">
    <property type="term" value="P:DNA restriction-modification system"/>
    <property type="evidence" value="ECO:0007669"/>
    <property type="project" value="UniProtKB-KW"/>
</dbReference>
<dbReference type="SUPFAM" id="SSF53335">
    <property type="entry name" value="S-adenosyl-L-methionine-dependent methyltransferases"/>
    <property type="match status" value="1"/>
</dbReference>
<comment type="caution">
    <text evidence="10">The sequence shown here is derived from an EMBL/GenBank/DDBJ whole genome shotgun (WGS) entry which is preliminary data.</text>
</comment>
<evidence type="ECO:0000256" key="4">
    <source>
        <dbReference type="ARBA" id="ARBA00022691"/>
    </source>
</evidence>
<evidence type="ECO:0000256" key="3">
    <source>
        <dbReference type="ARBA" id="ARBA00022679"/>
    </source>
</evidence>
<dbReference type="RefSeq" id="WP_243604332.1">
    <property type="nucleotide sequence ID" value="NZ_JALGRD010000001.1"/>
</dbReference>
<dbReference type="Pfam" id="PF01555">
    <property type="entry name" value="N6_N4_Mtase"/>
    <property type="match status" value="1"/>
</dbReference>
<keyword evidence="2" id="KW-0489">Methyltransferase</keyword>
<sequence length="333" mass="37642">MLPKKNQPPAYFTRHGETFIGDSRDLLAAQPDGSVNLVMTSPPFALQRQKEYGNLAEREYVDWFLGFAKIVHQKLRDDGSFVVDFGGAYMKGTPTRSLYNFRVLIRMIDELGFHLAEEFYWFNPSKLPSPIEWVNKRKIRVKDSVNTVWWFSKTEWPKADVTKVLAPYSERMKKLIEDPEKFYTPKMRPSGHDIGKSFGKDNGGAIPPNLIQIPNTESNGLYLAGCKTVGIKGHPARFPAKLPEFFVKMLTDPGDLVVDIFGGSNTTGQVSEAEGRRWLTFEALPEYVAASSFRFLPKGTTPESMKDVYNQIVSGKSVDLEHYRAQAELSLTS</sequence>
<evidence type="ECO:0000256" key="7">
    <source>
        <dbReference type="ARBA" id="ARBA00049120"/>
    </source>
</evidence>
<gene>
    <name evidence="10" type="ORF">MST27_02020</name>
</gene>
<dbReference type="AlphaFoldDB" id="A0A9X1VZ92"/>
<evidence type="ECO:0000313" key="10">
    <source>
        <dbReference type="EMBL" id="MCJ0972146.1"/>
    </source>
</evidence>
<dbReference type="EMBL" id="JALGRD010000001">
    <property type="protein sequence ID" value="MCJ0972146.1"/>
    <property type="molecule type" value="Genomic_DNA"/>
</dbReference>
<dbReference type="InterPro" id="IPR017985">
    <property type="entry name" value="MeTrfase_CN4_CS"/>
</dbReference>
<reference evidence="10" key="1">
    <citation type="submission" date="2022-03" db="EMBL/GenBank/DDBJ databases">
        <title>Pseudomonas marianensis sp. nov., a marine bacterium isolated from deep-sea sediments of the Mariana Trench.</title>
        <authorList>
            <person name="Wei Y."/>
        </authorList>
    </citation>
    <scope>NUCLEOTIDE SEQUENCE</scope>
    <source>
        <strain evidence="10">PS1</strain>
    </source>
</reference>
<dbReference type="Gene3D" id="3.40.50.150">
    <property type="entry name" value="Vaccinia Virus protein VP39"/>
    <property type="match status" value="1"/>
</dbReference>